<dbReference type="HAMAP" id="MF_01805">
    <property type="entry name" value="ScpA"/>
    <property type="match status" value="1"/>
</dbReference>
<dbReference type="GO" id="GO:0051301">
    <property type="term" value="P:cell division"/>
    <property type="evidence" value="ECO:0007669"/>
    <property type="project" value="UniProtKB-KW"/>
</dbReference>
<keyword evidence="2 5" id="KW-0159">Chromosome partition</keyword>
<dbReference type="Gene3D" id="6.10.250.2410">
    <property type="match status" value="1"/>
</dbReference>
<dbReference type="PANTHER" id="PTHR33969:SF2">
    <property type="entry name" value="SEGREGATION AND CONDENSATION PROTEIN A"/>
    <property type="match status" value="1"/>
</dbReference>
<dbReference type="EMBL" id="CP031092">
    <property type="protein sequence ID" value="AXF54837.1"/>
    <property type="molecule type" value="Genomic_DNA"/>
</dbReference>
<dbReference type="InterPro" id="IPR023093">
    <property type="entry name" value="ScpA-like_C"/>
</dbReference>
<dbReference type="GO" id="GO:0005737">
    <property type="term" value="C:cytoplasm"/>
    <property type="evidence" value="ECO:0007669"/>
    <property type="project" value="UniProtKB-SubCell"/>
</dbReference>
<dbReference type="InterPro" id="IPR003768">
    <property type="entry name" value="ScpA"/>
</dbReference>
<evidence type="ECO:0000313" key="6">
    <source>
        <dbReference type="EMBL" id="AXF54837.1"/>
    </source>
</evidence>
<comment type="subunit">
    <text evidence="5">Component of a cohesin-like complex composed of ScpA, ScpB and the Smc homodimer, in which ScpA and ScpB bind to the head domain of Smc. The presence of the three proteins is required for the association of the complex with DNA.</text>
</comment>
<organism evidence="6 7">
    <name type="scientific">Salicibibacter kimchii</name>
    <dbReference type="NCBI Taxonomy" id="2099786"/>
    <lineage>
        <taxon>Bacteria</taxon>
        <taxon>Bacillati</taxon>
        <taxon>Bacillota</taxon>
        <taxon>Bacilli</taxon>
        <taxon>Bacillales</taxon>
        <taxon>Bacillaceae</taxon>
        <taxon>Salicibibacter</taxon>
    </lineage>
</organism>
<proteinExistence type="inferred from homology"/>
<dbReference type="PANTHER" id="PTHR33969">
    <property type="entry name" value="SEGREGATION AND CONDENSATION PROTEIN A"/>
    <property type="match status" value="1"/>
</dbReference>
<evidence type="ECO:0000313" key="7">
    <source>
        <dbReference type="Proteomes" id="UP000252100"/>
    </source>
</evidence>
<dbReference type="Gene3D" id="1.10.10.580">
    <property type="entry name" value="Structural maintenance of chromosome 1. Chain E"/>
    <property type="match status" value="1"/>
</dbReference>
<reference evidence="6 7" key="1">
    <citation type="journal article" date="2018" name="J. Microbiol.">
        <title>Salicibibacter kimchii gen. nov., sp. nov., a moderately halophilic and alkalitolerant bacterium in the family Bacillaceae, isolated from kimchi.</title>
        <authorList>
            <person name="Jang J.Y."/>
            <person name="Oh Y.J."/>
            <person name="Lim S.K."/>
            <person name="Park H.K."/>
            <person name="Lee C."/>
            <person name="Kim J.Y."/>
            <person name="Lee M.A."/>
            <person name="Choi H.J."/>
        </authorList>
    </citation>
    <scope>NUCLEOTIDE SEQUENCE [LARGE SCALE GENOMIC DNA]</scope>
    <source>
        <strain evidence="6 7">NKC1-1</strain>
    </source>
</reference>
<evidence type="ECO:0000256" key="3">
    <source>
        <dbReference type="ARBA" id="ARBA00023306"/>
    </source>
</evidence>
<dbReference type="KEGG" id="rue:DT065_01605"/>
<dbReference type="AlphaFoldDB" id="A0A345BV56"/>
<comment type="function">
    <text evidence="5">Participates in chromosomal partition during cell division. May act via the formation of a condensin-like complex containing Smc and ScpB that pull DNA away from mid-cell into both cell halves.</text>
</comment>
<gene>
    <name evidence="5" type="primary">scpA</name>
    <name evidence="6" type="ORF">DT065_01605</name>
</gene>
<dbReference type="GO" id="GO:0006260">
    <property type="term" value="P:DNA replication"/>
    <property type="evidence" value="ECO:0007669"/>
    <property type="project" value="UniProtKB-UniRule"/>
</dbReference>
<sequence length="274" mass="32150">MAKHVIIEIDWDEWGLIVLGEERYNVKLDSFEGPLDLLLHLIKQAEVDIYDIPVAKITEQYMTYIHQMKELELDIASEYLVMASTLLAIKSQMLLPKQDVWADEDLEEWEAWPEEDPREALVAQLEVYRSYKQAATELMERQAQRDHFFSKAPSKITPSTEHRNESVNIESSLSEMLQAYQKLKWRLRVNRPRTTTVESQKWTIEEKMQSIRTRVFQSAQPISFLQMYTKGEVQEQVISFMALLQLMKENAVVCNQRGNFAAIYIQAREETNNE</sequence>
<dbReference type="GO" id="GO:0007059">
    <property type="term" value="P:chromosome segregation"/>
    <property type="evidence" value="ECO:0007669"/>
    <property type="project" value="UniProtKB-UniRule"/>
</dbReference>
<evidence type="ECO:0000256" key="1">
    <source>
        <dbReference type="ARBA" id="ARBA00022618"/>
    </source>
</evidence>
<dbReference type="Proteomes" id="UP000252100">
    <property type="component" value="Chromosome"/>
</dbReference>
<evidence type="ECO:0000256" key="2">
    <source>
        <dbReference type="ARBA" id="ARBA00022829"/>
    </source>
</evidence>
<dbReference type="RefSeq" id="WP_114370274.1">
    <property type="nucleotide sequence ID" value="NZ_CP031092.1"/>
</dbReference>
<evidence type="ECO:0000256" key="4">
    <source>
        <dbReference type="ARBA" id="ARBA00044777"/>
    </source>
</evidence>
<comment type="similarity">
    <text evidence="5">Belongs to the ScpA family.</text>
</comment>
<comment type="subcellular location">
    <subcellularLocation>
        <location evidence="5">Cytoplasm</location>
    </subcellularLocation>
    <text evidence="5">Associated with two foci at the outer edges of the nucleoid region in young cells, and at four foci within both cell halves in older cells.</text>
</comment>
<accession>A0A345BV56</accession>
<dbReference type="OrthoDB" id="9811016at2"/>
<keyword evidence="3 5" id="KW-0131">Cell cycle</keyword>
<name>A0A345BV56_9BACI</name>
<keyword evidence="5" id="KW-0963">Cytoplasm</keyword>
<keyword evidence="7" id="KW-1185">Reference proteome</keyword>
<protein>
    <recommendedName>
        <fullName evidence="4 5">Segregation and condensation protein A</fullName>
    </recommendedName>
</protein>
<evidence type="ECO:0000256" key="5">
    <source>
        <dbReference type="HAMAP-Rule" id="MF_01805"/>
    </source>
</evidence>
<dbReference type="Pfam" id="PF02616">
    <property type="entry name" value="SMC_ScpA"/>
    <property type="match status" value="1"/>
</dbReference>
<keyword evidence="1 5" id="KW-0132">Cell division</keyword>